<evidence type="ECO:0000256" key="1">
    <source>
        <dbReference type="ARBA" id="ARBA00001971"/>
    </source>
</evidence>
<evidence type="ECO:0000256" key="9">
    <source>
        <dbReference type="PIRSR" id="PIRSR602401-1"/>
    </source>
</evidence>
<evidence type="ECO:0000256" key="8">
    <source>
        <dbReference type="ARBA" id="ARBA00023033"/>
    </source>
</evidence>
<dbReference type="GO" id="GO:0016705">
    <property type="term" value="F:oxidoreductase activity, acting on paired donors, with incorporation or reduction of molecular oxygen"/>
    <property type="evidence" value="ECO:0007669"/>
    <property type="project" value="InterPro"/>
</dbReference>
<evidence type="ECO:0000313" key="12">
    <source>
        <dbReference type="Proteomes" id="UP001050691"/>
    </source>
</evidence>
<comment type="cofactor">
    <cofactor evidence="1 9">
        <name>heme</name>
        <dbReference type="ChEBI" id="CHEBI:30413"/>
    </cofactor>
</comment>
<name>A0AAV5A7H3_9AGAM</name>
<evidence type="ECO:0000256" key="5">
    <source>
        <dbReference type="ARBA" id="ARBA00022723"/>
    </source>
</evidence>
<dbReference type="InterPro" id="IPR002401">
    <property type="entry name" value="Cyt_P450_E_grp-I"/>
</dbReference>
<proteinExistence type="inferred from homology"/>
<dbReference type="CDD" id="cd11065">
    <property type="entry name" value="CYP64-like"/>
    <property type="match status" value="1"/>
</dbReference>
<comment type="similarity">
    <text evidence="3 10">Belongs to the cytochrome P450 family.</text>
</comment>
<dbReference type="PANTHER" id="PTHR46300">
    <property type="entry name" value="P450, PUTATIVE (EUROFUNG)-RELATED-RELATED"/>
    <property type="match status" value="1"/>
</dbReference>
<evidence type="ECO:0000256" key="7">
    <source>
        <dbReference type="ARBA" id="ARBA00023004"/>
    </source>
</evidence>
<sequence>MDAVRLVWVLPVAAISIIVIKNYTTTDSLKGKGKRHGLTLPPGPSRWQAIKDLLTMDDSQPWLLFSQWTKRYGGLTYADFPGQRVLFLDSENAIRELMENRSSKYSGRPEAPTMSLYGWGFTTSNLPYNDKWRQHRRFYQHGLHSEGVLKWRPFQLQSAHTLSLNLLNNPEHIIEHIVTFTASTIMAALYGYTTLPNDDPLLDIVLRAISIFVESTSTLNILIFSAFFRRLKIYGVEHFPAWLPGLKFYRNAATSRELAREMMDTPFEFVKQSITNGSAQPSMVYEILTKPLEDRESKLLDEQIIKEAAASGLSAGIETTSSSIIAFFLAMAMHPGVQERAQTEIDAVIGKGRLPNFDDRPALPYVEAVFRETVRWFQASPMGKCAPHATTDDDTYNGFFIPKKTTVFVNIWALAHDESKYRDPHTFDPSRFLTPEENLNDDNMQYVFGFGRRVCPGRYLAEASMWIAIATILSVFKIGKAKNEHGEDIEVALKFTPGQVMCVTPMHLYGSIK</sequence>
<dbReference type="AlphaFoldDB" id="A0AAV5A7H3"/>
<dbReference type="GO" id="GO:0020037">
    <property type="term" value="F:heme binding"/>
    <property type="evidence" value="ECO:0007669"/>
    <property type="project" value="InterPro"/>
</dbReference>
<evidence type="ECO:0000313" key="11">
    <source>
        <dbReference type="EMBL" id="GJJ10576.1"/>
    </source>
</evidence>
<evidence type="ECO:0000256" key="3">
    <source>
        <dbReference type="ARBA" id="ARBA00010617"/>
    </source>
</evidence>
<dbReference type="InterPro" id="IPR036396">
    <property type="entry name" value="Cyt_P450_sf"/>
</dbReference>
<evidence type="ECO:0000256" key="10">
    <source>
        <dbReference type="RuleBase" id="RU000461"/>
    </source>
</evidence>
<dbReference type="PRINTS" id="PR00385">
    <property type="entry name" value="P450"/>
</dbReference>
<comment type="pathway">
    <text evidence="2">Secondary metabolite biosynthesis.</text>
</comment>
<dbReference type="GO" id="GO:0004497">
    <property type="term" value="F:monooxygenase activity"/>
    <property type="evidence" value="ECO:0007669"/>
    <property type="project" value="UniProtKB-KW"/>
</dbReference>
<dbReference type="PANTHER" id="PTHR46300:SF7">
    <property type="entry name" value="P450, PUTATIVE (EUROFUNG)-RELATED"/>
    <property type="match status" value="1"/>
</dbReference>
<protein>
    <recommendedName>
        <fullName evidence="13">Cytochrome P450</fullName>
    </recommendedName>
</protein>
<dbReference type="PRINTS" id="PR00463">
    <property type="entry name" value="EP450I"/>
</dbReference>
<keyword evidence="6 10" id="KW-0560">Oxidoreductase</keyword>
<dbReference type="EMBL" id="BPWL01000005">
    <property type="protein sequence ID" value="GJJ10576.1"/>
    <property type="molecule type" value="Genomic_DNA"/>
</dbReference>
<dbReference type="Proteomes" id="UP001050691">
    <property type="component" value="Unassembled WGS sequence"/>
</dbReference>
<organism evidence="11 12">
    <name type="scientific">Clathrus columnatus</name>
    <dbReference type="NCBI Taxonomy" id="1419009"/>
    <lineage>
        <taxon>Eukaryota</taxon>
        <taxon>Fungi</taxon>
        <taxon>Dikarya</taxon>
        <taxon>Basidiomycota</taxon>
        <taxon>Agaricomycotina</taxon>
        <taxon>Agaricomycetes</taxon>
        <taxon>Phallomycetidae</taxon>
        <taxon>Phallales</taxon>
        <taxon>Clathraceae</taxon>
        <taxon>Clathrus</taxon>
    </lineage>
</organism>
<evidence type="ECO:0000256" key="2">
    <source>
        <dbReference type="ARBA" id="ARBA00005179"/>
    </source>
</evidence>
<reference evidence="11" key="1">
    <citation type="submission" date="2021-10" db="EMBL/GenBank/DDBJ databases">
        <title>De novo Genome Assembly of Clathrus columnatus (Basidiomycota, Fungi) Using Illumina and Nanopore Sequence Data.</title>
        <authorList>
            <person name="Ogiso-Tanaka E."/>
            <person name="Itagaki H."/>
            <person name="Hosoya T."/>
            <person name="Hosaka K."/>
        </authorList>
    </citation>
    <scope>NUCLEOTIDE SEQUENCE</scope>
    <source>
        <strain evidence="11">MO-923</strain>
    </source>
</reference>
<dbReference type="PROSITE" id="PS00086">
    <property type="entry name" value="CYTOCHROME_P450"/>
    <property type="match status" value="1"/>
</dbReference>
<dbReference type="Gene3D" id="1.10.630.10">
    <property type="entry name" value="Cytochrome P450"/>
    <property type="match status" value="1"/>
</dbReference>
<keyword evidence="4 9" id="KW-0349">Heme</keyword>
<keyword evidence="5 9" id="KW-0479">Metal-binding</keyword>
<dbReference type="InterPro" id="IPR001128">
    <property type="entry name" value="Cyt_P450"/>
</dbReference>
<keyword evidence="12" id="KW-1185">Reference proteome</keyword>
<gene>
    <name evidence="11" type="ORF">Clacol_004803</name>
</gene>
<accession>A0AAV5A7H3</accession>
<evidence type="ECO:0000256" key="6">
    <source>
        <dbReference type="ARBA" id="ARBA00023002"/>
    </source>
</evidence>
<dbReference type="InterPro" id="IPR050364">
    <property type="entry name" value="Cytochrome_P450_fung"/>
</dbReference>
<comment type="caution">
    <text evidence="11">The sequence shown here is derived from an EMBL/GenBank/DDBJ whole genome shotgun (WGS) entry which is preliminary data.</text>
</comment>
<keyword evidence="7 9" id="KW-0408">Iron</keyword>
<dbReference type="SUPFAM" id="SSF48264">
    <property type="entry name" value="Cytochrome P450"/>
    <property type="match status" value="1"/>
</dbReference>
<dbReference type="InterPro" id="IPR017972">
    <property type="entry name" value="Cyt_P450_CS"/>
</dbReference>
<evidence type="ECO:0000256" key="4">
    <source>
        <dbReference type="ARBA" id="ARBA00022617"/>
    </source>
</evidence>
<dbReference type="GO" id="GO:0005506">
    <property type="term" value="F:iron ion binding"/>
    <property type="evidence" value="ECO:0007669"/>
    <property type="project" value="InterPro"/>
</dbReference>
<evidence type="ECO:0008006" key="13">
    <source>
        <dbReference type="Google" id="ProtNLM"/>
    </source>
</evidence>
<keyword evidence="8 10" id="KW-0503">Monooxygenase</keyword>
<dbReference type="Pfam" id="PF00067">
    <property type="entry name" value="p450"/>
    <property type="match status" value="1"/>
</dbReference>
<feature type="binding site" description="axial binding residue" evidence="9">
    <location>
        <position position="455"/>
    </location>
    <ligand>
        <name>heme</name>
        <dbReference type="ChEBI" id="CHEBI:30413"/>
    </ligand>
    <ligandPart>
        <name>Fe</name>
        <dbReference type="ChEBI" id="CHEBI:18248"/>
    </ligandPart>
</feature>